<dbReference type="GO" id="GO:0004185">
    <property type="term" value="F:serine-type carboxypeptidase activity"/>
    <property type="evidence" value="ECO:0007669"/>
    <property type="project" value="InterPro"/>
</dbReference>
<dbReference type="Proteomes" id="UP000708208">
    <property type="component" value="Unassembled WGS sequence"/>
</dbReference>
<name>A0A8J2L2B6_9HEXA</name>
<keyword evidence="4" id="KW-0378">Hydrolase</keyword>
<keyword evidence="3" id="KW-0732">Signal</keyword>
<reference evidence="7" key="1">
    <citation type="submission" date="2021-06" db="EMBL/GenBank/DDBJ databases">
        <authorList>
            <person name="Hodson N. C."/>
            <person name="Mongue J. A."/>
            <person name="Jaron S. K."/>
        </authorList>
    </citation>
    <scope>NUCLEOTIDE SEQUENCE</scope>
</reference>
<dbReference type="GO" id="GO:0006508">
    <property type="term" value="P:proteolysis"/>
    <property type="evidence" value="ECO:0007669"/>
    <property type="project" value="UniProtKB-KW"/>
</dbReference>
<feature type="non-terminal residue" evidence="7">
    <location>
        <position position="313"/>
    </location>
</feature>
<evidence type="ECO:0000313" key="7">
    <source>
        <dbReference type="EMBL" id="CAG7825053.1"/>
    </source>
</evidence>
<keyword evidence="8" id="KW-1185">Reference proteome</keyword>
<dbReference type="PANTHER" id="PTHR11802:SF472">
    <property type="entry name" value="SERINE CARBOXYPEPTIDASE CPVL-RELATED"/>
    <property type="match status" value="1"/>
</dbReference>
<protein>
    <submittedName>
        <fullName evidence="7">Uncharacterized protein</fullName>
    </submittedName>
</protein>
<evidence type="ECO:0000313" key="8">
    <source>
        <dbReference type="Proteomes" id="UP000708208"/>
    </source>
</evidence>
<evidence type="ECO:0000256" key="2">
    <source>
        <dbReference type="ARBA" id="ARBA00022670"/>
    </source>
</evidence>
<sequence length="313" mass="35686">VPIGVGFSFTDKEGSDSTKEDESAEIYEALIQFFTLFSEYAKNDFYLAGEFAAAEHAPRVVLVIHDNNAKGPKVTINLKGMMFGSPILNMPVQMQFANYYYNMGAITEEQRDLIMIEEEMIRTLIKDKKFKEAHDVIIKIVMFPNNMYQRFTGLENSLNLLESKPPKEIGRFAKFMDTNEVHNYLHVGLHKFSLVNWKVHDQFNSDLMSFDGTYLESILDKGYKVLIYSGQFDPTVVPGGVKDAIEALKWKGAQDFKKAPRTIWKVKDDVAGYARSSGDLTYVLVRNSGRYVMMDNPEWGNELAKHFTSGKSF</sequence>
<feature type="region of interest" description="Disordered" evidence="6">
    <location>
        <begin position="1"/>
        <end position="20"/>
    </location>
</feature>
<keyword evidence="1" id="KW-0121">Carboxypeptidase</keyword>
<gene>
    <name evidence="7" type="ORF">AFUS01_LOCUS35178</name>
</gene>
<evidence type="ECO:0000256" key="3">
    <source>
        <dbReference type="ARBA" id="ARBA00022729"/>
    </source>
</evidence>
<dbReference type="OrthoDB" id="443318at2759"/>
<keyword evidence="5" id="KW-0325">Glycoprotein</keyword>
<dbReference type="InterPro" id="IPR001563">
    <property type="entry name" value="Peptidase_S10"/>
</dbReference>
<comment type="caution">
    <text evidence="7">The sequence shown here is derived from an EMBL/GenBank/DDBJ whole genome shotgun (WGS) entry which is preliminary data.</text>
</comment>
<evidence type="ECO:0000256" key="4">
    <source>
        <dbReference type="ARBA" id="ARBA00022801"/>
    </source>
</evidence>
<evidence type="ECO:0000256" key="1">
    <source>
        <dbReference type="ARBA" id="ARBA00022645"/>
    </source>
</evidence>
<dbReference type="Pfam" id="PF00450">
    <property type="entry name" value="Peptidase_S10"/>
    <property type="match status" value="1"/>
</dbReference>
<dbReference type="PANTHER" id="PTHR11802">
    <property type="entry name" value="SERINE PROTEASE FAMILY S10 SERINE CARBOXYPEPTIDASE"/>
    <property type="match status" value="1"/>
</dbReference>
<dbReference type="EMBL" id="CAJVCH010534751">
    <property type="protein sequence ID" value="CAG7825053.1"/>
    <property type="molecule type" value="Genomic_DNA"/>
</dbReference>
<keyword evidence="2" id="KW-0645">Protease</keyword>
<dbReference type="AlphaFoldDB" id="A0A8J2L2B6"/>
<evidence type="ECO:0000256" key="5">
    <source>
        <dbReference type="ARBA" id="ARBA00023180"/>
    </source>
</evidence>
<evidence type="ECO:0000256" key="6">
    <source>
        <dbReference type="SAM" id="MobiDB-lite"/>
    </source>
</evidence>
<proteinExistence type="predicted"/>
<organism evidence="7 8">
    <name type="scientific">Allacma fusca</name>
    <dbReference type="NCBI Taxonomy" id="39272"/>
    <lineage>
        <taxon>Eukaryota</taxon>
        <taxon>Metazoa</taxon>
        <taxon>Ecdysozoa</taxon>
        <taxon>Arthropoda</taxon>
        <taxon>Hexapoda</taxon>
        <taxon>Collembola</taxon>
        <taxon>Symphypleona</taxon>
        <taxon>Sminthuridae</taxon>
        <taxon>Allacma</taxon>
    </lineage>
</organism>
<accession>A0A8J2L2B6</accession>
<feature type="compositionally biased region" description="Basic and acidic residues" evidence="6">
    <location>
        <begin position="10"/>
        <end position="20"/>
    </location>
</feature>